<feature type="compositionally biased region" description="Polar residues" evidence="1">
    <location>
        <begin position="1"/>
        <end position="23"/>
    </location>
</feature>
<protein>
    <submittedName>
        <fullName evidence="2">Uncharacterized protein</fullName>
    </submittedName>
</protein>
<evidence type="ECO:0000313" key="3">
    <source>
        <dbReference type="Proteomes" id="UP000235786"/>
    </source>
</evidence>
<feature type="compositionally biased region" description="Polar residues" evidence="1">
    <location>
        <begin position="246"/>
        <end position="274"/>
    </location>
</feature>
<reference evidence="2 3" key="1">
    <citation type="submission" date="2016-04" db="EMBL/GenBank/DDBJ databases">
        <title>A degradative enzymes factory behind the ericoid mycorrhizal symbiosis.</title>
        <authorList>
            <consortium name="DOE Joint Genome Institute"/>
            <person name="Martino E."/>
            <person name="Morin E."/>
            <person name="Grelet G."/>
            <person name="Kuo A."/>
            <person name="Kohler A."/>
            <person name="Daghino S."/>
            <person name="Barry K."/>
            <person name="Choi C."/>
            <person name="Cichocki N."/>
            <person name="Clum A."/>
            <person name="Copeland A."/>
            <person name="Hainaut M."/>
            <person name="Haridas S."/>
            <person name="Labutti K."/>
            <person name="Lindquist E."/>
            <person name="Lipzen A."/>
            <person name="Khouja H.-R."/>
            <person name="Murat C."/>
            <person name="Ohm R."/>
            <person name="Olson A."/>
            <person name="Spatafora J."/>
            <person name="Veneault-Fourrey C."/>
            <person name="Henrissat B."/>
            <person name="Grigoriev I."/>
            <person name="Martin F."/>
            <person name="Perotto S."/>
        </authorList>
    </citation>
    <scope>NUCLEOTIDE SEQUENCE [LARGE SCALE GENOMIC DNA]</scope>
    <source>
        <strain evidence="2 3">F</strain>
    </source>
</reference>
<dbReference type="AlphaFoldDB" id="A0A2J6QU01"/>
<feature type="region of interest" description="Disordered" evidence="1">
    <location>
        <begin position="1"/>
        <end position="51"/>
    </location>
</feature>
<name>A0A2J6QU01_HYAVF</name>
<dbReference type="EMBL" id="KZ613972">
    <property type="protein sequence ID" value="PMD29736.1"/>
    <property type="molecule type" value="Genomic_DNA"/>
</dbReference>
<organism evidence="2 3">
    <name type="scientific">Hyaloscypha variabilis (strain UAMH 11265 / GT02V1 / F)</name>
    <name type="common">Meliniomyces variabilis</name>
    <dbReference type="NCBI Taxonomy" id="1149755"/>
    <lineage>
        <taxon>Eukaryota</taxon>
        <taxon>Fungi</taxon>
        <taxon>Dikarya</taxon>
        <taxon>Ascomycota</taxon>
        <taxon>Pezizomycotina</taxon>
        <taxon>Leotiomycetes</taxon>
        <taxon>Helotiales</taxon>
        <taxon>Hyaloscyphaceae</taxon>
        <taxon>Hyaloscypha</taxon>
        <taxon>Hyaloscypha variabilis</taxon>
    </lineage>
</organism>
<dbReference type="Proteomes" id="UP000235786">
    <property type="component" value="Unassembled WGS sequence"/>
</dbReference>
<feature type="compositionally biased region" description="Polar residues" evidence="1">
    <location>
        <begin position="282"/>
        <end position="298"/>
    </location>
</feature>
<feature type="region of interest" description="Disordered" evidence="1">
    <location>
        <begin position="220"/>
        <end position="307"/>
    </location>
</feature>
<evidence type="ECO:0000256" key="1">
    <source>
        <dbReference type="SAM" id="MobiDB-lite"/>
    </source>
</evidence>
<feature type="compositionally biased region" description="Polar residues" evidence="1">
    <location>
        <begin position="31"/>
        <end position="51"/>
    </location>
</feature>
<sequence>MSGNWSSSWSTDATPQNTPSTDLESGGNDLWGSQNQAGGNNSWDSQQFGDNNSRRTQHVEVNNSWGAQPQVAGSWSRRTMDSIPNASVSQTAYKVDASMYRNIGESNGWGFPLQAQGNLSGNTMGSKVKQNARQSNPKATASTCKRWVCSSNACDHQRQEVNNSWNTINSDVNQNFRQVNFEGDSTTCKKGAQNDGWGQPIQPETNSWGNTMNSVVNQNAPQSKLDRNTSTTKAMGYNDGWGRPIQQANDPWGNTVNSNFDPNSRQSQYVNNDNSYEDCSHHNSWSDQPAVDNSSSGNAIDPEANTWNTPYADKNKLETALATFHYEFTSFPHYADSAFTNLSEMHPASWPYKIAKCPRLGGDLQNPLPWFNQDLGPSRMQTQPGWGITGNKWRWIKDFSLMENGAANLLYVIFWSMVLKSKVSGWDGIDATFWGEVRREAVDLLFKFEGAPEQYLGWIQNLKRKNKGHLQDILSEKNQAFFTINKAGSFKWLSDSEGIHILEDVIGELPPFKLKFI</sequence>
<accession>A0A2J6QU01</accession>
<evidence type="ECO:0000313" key="2">
    <source>
        <dbReference type="EMBL" id="PMD29736.1"/>
    </source>
</evidence>
<feature type="compositionally biased region" description="Polar residues" evidence="1">
    <location>
        <begin position="220"/>
        <end position="233"/>
    </location>
</feature>
<dbReference type="OrthoDB" id="10538922at2759"/>
<proteinExistence type="predicted"/>
<keyword evidence="3" id="KW-1185">Reference proteome</keyword>
<gene>
    <name evidence="2" type="ORF">L207DRAFT_538684</name>
</gene>